<dbReference type="Pfam" id="PF20730">
    <property type="entry name" value="YetF_N"/>
    <property type="match status" value="1"/>
</dbReference>
<evidence type="ECO:0000256" key="6">
    <source>
        <dbReference type="ARBA" id="ARBA00023136"/>
    </source>
</evidence>
<comment type="subcellular location">
    <subcellularLocation>
        <location evidence="1">Cell membrane</location>
        <topology evidence="1">Multi-pass membrane protein</topology>
    </subcellularLocation>
</comment>
<evidence type="ECO:0000259" key="9">
    <source>
        <dbReference type="Pfam" id="PF20730"/>
    </source>
</evidence>
<keyword evidence="3" id="KW-1003">Cell membrane</keyword>
<reference evidence="11" key="1">
    <citation type="submission" date="2015-07" db="EMBL/GenBank/DDBJ databases">
        <title>Lactobacillus ginsenosidimutans/EMML 3141/ whole genome sequencing.</title>
        <authorList>
            <person name="Kim M.K."/>
            <person name="Im W.-T."/>
            <person name="Srinivasan S."/>
            <person name="Lee J.-J."/>
        </authorList>
    </citation>
    <scope>NUCLEOTIDE SEQUENCE [LARGE SCALE GENOMIC DNA]</scope>
    <source>
        <strain evidence="11">EMML 3041</strain>
    </source>
</reference>
<accession>A0A0H4QI54</accession>
<dbReference type="Proteomes" id="UP000036106">
    <property type="component" value="Chromosome"/>
</dbReference>
<dbReference type="Pfam" id="PF04239">
    <property type="entry name" value="DUF421"/>
    <property type="match status" value="1"/>
</dbReference>
<gene>
    <name evidence="10" type="ORF">ABM34_11570</name>
</gene>
<name>A0A0H4QI54_9LACO</name>
<dbReference type="STRING" id="1007676.ABM34_11570"/>
<evidence type="ECO:0000256" key="3">
    <source>
        <dbReference type="ARBA" id="ARBA00022475"/>
    </source>
</evidence>
<comment type="similarity">
    <text evidence="2">Belongs to the UPF0702 family.</text>
</comment>
<dbReference type="InterPro" id="IPR023090">
    <property type="entry name" value="UPF0702_alpha/beta_dom_sf"/>
</dbReference>
<feature type="transmembrane region" description="Helical" evidence="7">
    <location>
        <begin position="60"/>
        <end position="80"/>
    </location>
</feature>
<evidence type="ECO:0000256" key="4">
    <source>
        <dbReference type="ARBA" id="ARBA00022692"/>
    </source>
</evidence>
<dbReference type="OrthoDB" id="9778331at2"/>
<dbReference type="KEGG" id="lgn:ABM34_11570"/>
<dbReference type="PANTHER" id="PTHR34582">
    <property type="entry name" value="UPF0702 TRANSMEMBRANE PROTEIN YCAP"/>
    <property type="match status" value="1"/>
</dbReference>
<proteinExistence type="inferred from homology"/>
<evidence type="ECO:0000313" key="11">
    <source>
        <dbReference type="Proteomes" id="UP000036106"/>
    </source>
</evidence>
<evidence type="ECO:0000256" key="7">
    <source>
        <dbReference type="SAM" id="Phobius"/>
    </source>
</evidence>
<dbReference type="Gene3D" id="3.30.240.20">
    <property type="entry name" value="bsu07140 like domains"/>
    <property type="match status" value="2"/>
</dbReference>
<organism evidence="10 11">
    <name type="scientific">Companilactobacillus ginsenosidimutans</name>
    <dbReference type="NCBI Taxonomy" id="1007676"/>
    <lineage>
        <taxon>Bacteria</taxon>
        <taxon>Bacillati</taxon>
        <taxon>Bacillota</taxon>
        <taxon>Bacilli</taxon>
        <taxon>Lactobacillales</taxon>
        <taxon>Lactobacillaceae</taxon>
        <taxon>Companilactobacillus</taxon>
    </lineage>
</organism>
<dbReference type="EMBL" id="CP012034">
    <property type="protein sequence ID" value="AKP68109.1"/>
    <property type="molecule type" value="Genomic_DNA"/>
</dbReference>
<sequence>MELSYADLALKLVIGFFFMVIQINLLGKGNLAPTNAMDAVQNYVLGGIVGGMIYNQQISLLQFSMVLLIWTLIVFVAKFLTNHNNFFKRIIDGSPKQIVTNGHINVDLALKSGLSASDLSFKLRQSGVTDIRDVKRAVFEQNGQLTIVMRNEANIKYPIVLDGKVNQDELDILEKDQEWVEHKLAENHLKLSEVYLATYINGKVTAYKY</sequence>
<dbReference type="PANTHER" id="PTHR34582:SF6">
    <property type="entry name" value="UPF0702 TRANSMEMBRANE PROTEIN YCAP"/>
    <property type="match status" value="1"/>
</dbReference>
<dbReference type="RefSeq" id="WP_048705898.1">
    <property type="nucleotide sequence ID" value="NZ_CP012034.1"/>
</dbReference>
<protein>
    <submittedName>
        <fullName evidence="10">Membrane protein</fullName>
    </submittedName>
</protein>
<dbReference type="InterPro" id="IPR007353">
    <property type="entry name" value="DUF421"/>
</dbReference>
<evidence type="ECO:0000256" key="5">
    <source>
        <dbReference type="ARBA" id="ARBA00022989"/>
    </source>
</evidence>
<evidence type="ECO:0000256" key="1">
    <source>
        <dbReference type="ARBA" id="ARBA00004651"/>
    </source>
</evidence>
<evidence type="ECO:0000256" key="2">
    <source>
        <dbReference type="ARBA" id="ARBA00006448"/>
    </source>
</evidence>
<dbReference type="AlphaFoldDB" id="A0A0H4QI54"/>
<evidence type="ECO:0000313" key="10">
    <source>
        <dbReference type="EMBL" id="AKP68109.1"/>
    </source>
</evidence>
<keyword evidence="4 7" id="KW-0812">Transmembrane</keyword>
<keyword evidence="6 7" id="KW-0472">Membrane</keyword>
<keyword evidence="11" id="KW-1185">Reference proteome</keyword>
<dbReference type="PATRIC" id="fig|1007676.4.peg.2339"/>
<evidence type="ECO:0000259" key="8">
    <source>
        <dbReference type="Pfam" id="PF04239"/>
    </source>
</evidence>
<feature type="domain" description="YetF-like N-terminal transmembrane" evidence="9">
    <location>
        <begin position="5"/>
        <end position="79"/>
    </location>
</feature>
<dbReference type="GO" id="GO:0005886">
    <property type="term" value="C:plasma membrane"/>
    <property type="evidence" value="ECO:0007669"/>
    <property type="project" value="UniProtKB-SubCell"/>
</dbReference>
<feature type="transmembrane region" description="Helical" evidence="7">
    <location>
        <begin position="6"/>
        <end position="27"/>
    </location>
</feature>
<keyword evidence="5 7" id="KW-1133">Transmembrane helix</keyword>
<dbReference type="InterPro" id="IPR048454">
    <property type="entry name" value="YetF_N"/>
</dbReference>
<feature type="domain" description="YetF C-terminal" evidence="8">
    <location>
        <begin position="83"/>
        <end position="199"/>
    </location>
</feature>